<evidence type="ECO:0000313" key="18">
    <source>
        <dbReference type="EMBL" id="RTH26361.1"/>
    </source>
</evidence>
<keyword evidence="7 15" id="KW-0479">Metal-binding</keyword>
<reference evidence="18 19" key="1">
    <citation type="journal article" date="2019" name="Extremophiles">
        <title>Biogeography of thermophiles and predominance of Thermus scotoductus in domestic water heaters.</title>
        <authorList>
            <person name="Wilpiszeski R.L."/>
            <person name="Zhang Z."/>
            <person name="House C.H."/>
        </authorList>
    </citation>
    <scope>NUCLEOTIDE SEQUENCE [LARGE SCALE GENOMIC DNA]</scope>
    <source>
        <strain evidence="18 19">27_S27</strain>
    </source>
</reference>
<keyword evidence="10" id="KW-0460">Magnesium</keyword>
<dbReference type="GO" id="GO:0005524">
    <property type="term" value="F:ATP binding"/>
    <property type="evidence" value="ECO:0007669"/>
    <property type="project" value="UniProtKB-UniRule"/>
</dbReference>
<evidence type="ECO:0000256" key="6">
    <source>
        <dbReference type="ARBA" id="ARBA00022692"/>
    </source>
</evidence>
<dbReference type="InterPro" id="IPR018303">
    <property type="entry name" value="ATPase_P-typ_P_site"/>
</dbReference>
<evidence type="ECO:0000256" key="14">
    <source>
        <dbReference type="ARBA" id="ARBA00023136"/>
    </source>
</evidence>
<keyword evidence="3" id="KW-0813">Transport</keyword>
<protein>
    <submittedName>
        <fullName evidence="18">Copper-translocating P-type ATPase</fullName>
    </submittedName>
</protein>
<evidence type="ECO:0000256" key="3">
    <source>
        <dbReference type="ARBA" id="ARBA00022448"/>
    </source>
</evidence>
<dbReference type="Gene3D" id="2.70.150.10">
    <property type="entry name" value="Calcium-transporting ATPase, cytoplasmic transduction domain A"/>
    <property type="match status" value="1"/>
</dbReference>
<feature type="transmembrane region" description="Helical" evidence="15">
    <location>
        <begin position="66"/>
        <end position="86"/>
    </location>
</feature>
<dbReference type="PRINTS" id="PR00120">
    <property type="entry name" value="HATPASE"/>
</dbReference>
<feature type="transmembrane region" description="Helical" evidence="15">
    <location>
        <begin position="647"/>
        <end position="668"/>
    </location>
</feature>
<dbReference type="NCBIfam" id="TIGR01525">
    <property type="entry name" value="ATPase-IB_hvy"/>
    <property type="match status" value="1"/>
</dbReference>
<dbReference type="Pfam" id="PF00702">
    <property type="entry name" value="Hydrolase"/>
    <property type="match status" value="1"/>
</dbReference>
<comment type="subcellular location">
    <subcellularLocation>
        <location evidence="1">Cell membrane</location>
        <topology evidence="1">Multi-pass membrane protein</topology>
    </subcellularLocation>
</comment>
<dbReference type="InterPro" id="IPR008250">
    <property type="entry name" value="ATPase_P-typ_transduc_dom_A_sf"/>
</dbReference>
<evidence type="ECO:0000256" key="7">
    <source>
        <dbReference type="ARBA" id="ARBA00022723"/>
    </source>
</evidence>
<comment type="similarity">
    <text evidence="2 15">Belongs to the cation transport ATPase (P-type) (TC 3.A.3) family. Type IB subfamily.</text>
</comment>
<name>A0A430RZ17_THESC</name>
<dbReference type="SFLD" id="SFLDS00003">
    <property type="entry name" value="Haloacid_Dehalogenase"/>
    <property type="match status" value="1"/>
</dbReference>
<dbReference type="InterPro" id="IPR044492">
    <property type="entry name" value="P_typ_ATPase_HD_dom"/>
</dbReference>
<dbReference type="FunFam" id="2.70.150.10:FF:000020">
    <property type="entry name" value="Copper-exporting P-type ATPase A"/>
    <property type="match status" value="1"/>
</dbReference>
<feature type="domain" description="P-type ATPase A" evidence="17">
    <location>
        <begin position="162"/>
        <end position="262"/>
    </location>
</feature>
<keyword evidence="14 15" id="KW-0472">Membrane</keyword>
<feature type="transmembrane region" description="Helical" evidence="15">
    <location>
        <begin position="312"/>
        <end position="339"/>
    </location>
</feature>
<feature type="transmembrane region" description="Helical" evidence="15">
    <location>
        <begin position="278"/>
        <end position="300"/>
    </location>
</feature>
<organism evidence="18 19">
    <name type="scientific">Thermus scotoductus</name>
    <dbReference type="NCBI Taxonomy" id="37636"/>
    <lineage>
        <taxon>Bacteria</taxon>
        <taxon>Thermotogati</taxon>
        <taxon>Deinococcota</taxon>
        <taxon>Deinococci</taxon>
        <taxon>Thermales</taxon>
        <taxon>Thermaceae</taxon>
        <taxon>Thermus</taxon>
    </lineage>
</organism>
<keyword evidence="9 15" id="KW-0067">ATP-binding</keyword>
<keyword evidence="12 15" id="KW-1133">Transmembrane helix</keyword>
<sequence length="675" mass="72793">MPPHHHHHHHHHPSHTASTKALDRHAGHTPEMFRNRFLVSLLLTLPILYVSEEVRGLLGLPPLEGASWIPLLLGTIIYFYGGGVFLQGASRELRGRRPGMMTLVALGITVAFAYSLAVELGLKGKPFWWELATLVDVMLLGHFLEMKAILGAGEALRALAKLMPQTAHRLRDGRIEDVPTEALKEGDLILIRPGEQVPADGVVVEGATSMNEAFLTGESRPVAKGVGDEVLAGALNGEGAIVVRVTRTGTSTTLGQIMRLVEEAQVSRSRFQDLGERVAGWLFYVAVLGGSATFLLWLLADASLSFALERAVTVVIIACPHALGLAIPLVVVNATAMAAQRGILIRNREAFERATGLRYVALDKTGTLTEGQFEVRAVYADGLGEQEALTLAAALEAFSEHPLAQAILEAAKERGLPLPSVQDFRAIPGKGVEGRVERRLYRVGRPEWAGELGLEVPPSLRQGLEEAEARGESVVALMDESRVLAYLALRDRLRPTAKQAIDALKRMGITPVMLTGDAEAVARTVARELGIERYHARVLPQDKARIVRELKSQGPTAFVGDGINDAPALLEADLGVAIGAGTNVAMESADVVLVKSDPLDVVRLLHLARATRRKMLQNLFWATGYNIVALPLAAGAAYPFFGLLLPPALGALFMSLSTVVVALNALLLRRARLDT</sequence>
<feature type="compositionally biased region" description="Basic residues" evidence="16">
    <location>
        <begin position="1"/>
        <end position="14"/>
    </location>
</feature>
<dbReference type="NCBIfam" id="TIGR01494">
    <property type="entry name" value="ATPase_P-type"/>
    <property type="match status" value="1"/>
</dbReference>
<keyword evidence="13" id="KW-0406">Ion transport</keyword>
<feature type="transmembrane region" description="Helical" evidence="15">
    <location>
        <begin position="619"/>
        <end position="641"/>
    </location>
</feature>
<dbReference type="Gene3D" id="3.40.50.1000">
    <property type="entry name" value="HAD superfamily/HAD-like"/>
    <property type="match status" value="1"/>
</dbReference>
<keyword evidence="4 15" id="KW-1003">Cell membrane</keyword>
<dbReference type="GO" id="GO:0005886">
    <property type="term" value="C:plasma membrane"/>
    <property type="evidence" value="ECO:0007669"/>
    <property type="project" value="UniProtKB-SubCell"/>
</dbReference>
<dbReference type="GO" id="GO:0055070">
    <property type="term" value="P:copper ion homeostasis"/>
    <property type="evidence" value="ECO:0007669"/>
    <property type="project" value="TreeGrafter"/>
</dbReference>
<dbReference type="SFLD" id="SFLDG00002">
    <property type="entry name" value="C1.7:_P-type_atpase_like"/>
    <property type="match status" value="1"/>
</dbReference>
<keyword evidence="6 15" id="KW-0812">Transmembrane</keyword>
<feature type="transmembrane region" description="Helical" evidence="15">
    <location>
        <begin position="98"/>
        <end position="115"/>
    </location>
</feature>
<dbReference type="GO" id="GO:0016887">
    <property type="term" value="F:ATP hydrolysis activity"/>
    <property type="evidence" value="ECO:0007669"/>
    <property type="project" value="InterPro"/>
</dbReference>
<evidence type="ECO:0000256" key="12">
    <source>
        <dbReference type="ARBA" id="ARBA00022989"/>
    </source>
</evidence>
<evidence type="ECO:0000256" key="16">
    <source>
        <dbReference type="SAM" id="MobiDB-lite"/>
    </source>
</evidence>
<dbReference type="Proteomes" id="UP000286712">
    <property type="component" value="Unassembled WGS sequence"/>
</dbReference>
<dbReference type="PANTHER" id="PTHR43520">
    <property type="entry name" value="ATP7, ISOFORM B"/>
    <property type="match status" value="1"/>
</dbReference>
<evidence type="ECO:0000256" key="2">
    <source>
        <dbReference type="ARBA" id="ARBA00006024"/>
    </source>
</evidence>
<dbReference type="GO" id="GO:0005507">
    <property type="term" value="F:copper ion binding"/>
    <property type="evidence" value="ECO:0007669"/>
    <property type="project" value="TreeGrafter"/>
</dbReference>
<evidence type="ECO:0000256" key="8">
    <source>
        <dbReference type="ARBA" id="ARBA00022741"/>
    </source>
</evidence>
<keyword evidence="8 15" id="KW-0547">Nucleotide-binding</keyword>
<dbReference type="SUPFAM" id="SSF81665">
    <property type="entry name" value="Calcium ATPase, transmembrane domain M"/>
    <property type="match status" value="1"/>
</dbReference>
<dbReference type="PANTHER" id="PTHR43520:SF5">
    <property type="entry name" value="CATION-TRANSPORTING P-TYPE ATPASE-RELATED"/>
    <property type="match status" value="1"/>
</dbReference>
<evidence type="ECO:0000256" key="11">
    <source>
        <dbReference type="ARBA" id="ARBA00022967"/>
    </source>
</evidence>
<dbReference type="PROSITE" id="PS00154">
    <property type="entry name" value="ATPASE_E1_E2"/>
    <property type="match status" value="1"/>
</dbReference>
<dbReference type="InterPro" id="IPR023214">
    <property type="entry name" value="HAD_sf"/>
</dbReference>
<dbReference type="EMBL" id="PELW01000112">
    <property type="protein sequence ID" value="RTH26361.1"/>
    <property type="molecule type" value="Genomic_DNA"/>
</dbReference>
<evidence type="ECO:0000256" key="1">
    <source>
        <dbReference type="ARBA" id="ARBA00004651"/>
    </source>
</evidence>
<dbReference type="InterPro" id="IPR023299">
    <property type="entry name" value="ATPase_P-typ_cyto_dom_N"/>
</dbReference>
<evidence type="ECO:0000256" key="13">
    <source>
        <dbReference type="ARBA" id="ARBA00023065"/>
    </source>
</evidence>
<proteinExistence type="inferred from homology"/>
<keyword evidence="5" id="KW-0597">Phosphoprotein</keyword>
<dbReference type="InterPro" id="IPR036412">
    <property type="entry name" value="HAD-like_sf"/>
</dbReference>
<dbReference type="SUPFAM" id="SSF56784">
    <property type="entry name" value="HAD-like"/>
    <property type="match status" value="1"/>
</dbReference>
<evidence type="ECO:0000256" key="10">
    <source>
        <dbReference type="ARBA" id="ARBA00022842"/>
    </source>
</evidence>
<dbReference type="GO" id="GO:0043682">
    <property type="term" value="F:P-type divalent copper transporter activity"/>
    <property type="evidence" value="ECO:0007669"/>
    <property type="project" value="TreeGrafter"/>
</dbReference>
<dbReference type="InterPro" id="IPR059000">
    <property type="entry name" value="ATPase_P-type_domA"/>
</dbReference>
<dbReference type="SFLD" id="SFLDF00027">
    <property type="entry name" value="p-type_atpase"/>
    <property type="match status" value="1"/>
</dbReference>
<dbReference type="SUPFAM" id="SSF81653">
    <property type="entry name" value="Calcium ATPase, transduction domain A"/>
    <property type="match status" value="1"/>
</dbReference>
<dbReference type="InterPro" id="IPR001757">
    <property type="entry name" value="P_typ_ATPase"/>
</dbReference>
<dbReference type="NCBIfam" id="TIGR01511">
    <property type="entry name" value="ATPase-IB1_Cu"/>
    <property type="match status" value="1"/>
</dbReference>
<evidence type="ECO:0000256" key="5">
    <source>
        <dbReference type="ARBA" id="ARBA00022553"/>
    </source>
</evidence>
<feature type="region of interest" description="Disordered" evidence="16">
    <location>
        <begin position="1"/>
        <end position="24"/>
    </location>
</feature>
<dbReference type="Pfam" id="PF00122">
    <property type="entry name" value="E1-E2_ATPase"/>
    <property type="match status" value="1"/>
</dbReference>
<evidence type="ECO:0000256" key="15">
    <source>
        <dbReference type="RuleBase" id="RU362081"/>
    </source>
</evidence>
<comment type="caution">
    <text evidence="18">The sequence shown here is derived from an EMBL/GenBank/DDBJ whole genome shotgun (WGS) entry which is preliminary data.</text>
</comment>
<dbReference type="InterPro" id="IPR023298">
    <property type="entry name" value="ATPase_P-typ_TM_dom_sf"/>
</dbReference>
<gene>
    <name evidence="18" type="ORF">CSW40_05160</name>
</gene>
<dbReference type="AlphaFoldDB" id="A0A430RZ17"/>
<evidence type="ECO:0000313" key="19">
    <source>
        <dbReference type="Proteomes" id="UP000286712"/>
    </source>
</evidence>
<accession>A0A430RZ17</accession>
<dbReference type="PRINTS" id="PR00119">
    <property type="entry name" value="CATATPASE"/>
</dbReference>
<keyword evidence="11" id="KW-1278">Translocase</keyword>
<dbReference type="Gene3D" id="3.40.1110.10">
    <property type="entry name" value="Calcium-transporting ATPase, cytoplasmic domain N"/>
    <property type="match status" value="1"/>
</dbReference>
<evidence type="ECO:0000256" key="4">
    <source>
        <dbReference type="ARBA" id="ARBA00022475"/>
    </source>
</evidence>
<dbReference type="InterPro" id="IPR027256">
    <property type="entry name" value="P-typ_ATPase_IB"/>
</dbReference>
<evidence type="ECO:0000256" key="9">
    <source>
        <dbReference type="ARBA" id="ARBA00022840"/>
    </source>
</evidence>
<evidence type="ECO:0000259" key="17">
    <source>
        <dbReference type="Pfam" id="PF00122"/>
    </source>
</evidence>